<name>A0A1M7SFN3_FERGO</name>
<dbReference type="InterPro" id="IPR001608">
    <property type="entry name" value="Ala_racemase_N"/>
</dbReference>
<dbReference type="HAMAP" id="MF_02087">
    <property type="entry name" value="PLP_homeostasis"/>
    <property type="match status" value="1"/>
</dbReference>
<feature type="modified residue" description="N6-(pyridoxal phosphate)lysine" evidence="2 3">
    <location>
        <position position="39"/>
    </location>
</feature>
<gene>
    <name evidence="6" type="ORF">SAMN02745226_00866</name>
</gene>
<keyword evidence="7" id="KW-1185">Reference proteome</keyword>
<dbReference type="FunFam" id="3.20.20.10:FF:000018">
    <property type="entry name" value="Pyridoxal phosphate homeostasis protein"/>
    <property type="match status" value="1"/>
</dbReference>
<dbReference type="SUPFAM" id="SSF51419">
    <property type="entry name" value="PLP-binding barrel"/>
    <property type="match status" value="1"/>
</dbReference>
<dbReference type="EMBL" id="FRDJ01000003">
    <property type="protein sequence ID" value="SHN57273.1"/>
    <property type="molecule type" value="Genomic_DNA"/>
</dbReference>
<dbReference type="RefSeq" id="WP_245789508.1">
    <property type="nucleotide sequence ID" value="NZ_FRDJ01000003.1"/>
</dbReference>
<proteinExistence type="inferred from homology"/>
<accession>A0A1M7SFN3</accession>
<feature type="domain" description="Alanine racemase N-terminal" evidence="5">
    <location>
        <begin position="11"/>
        <end position="228"/>
    </location>
</feature>
<dbReference type="PIRSF" id="PIRSF004848">
    <property type="entry name" value="YBL036c_PLPDEIII"/>
    <property type="match status" value="1"/>
</dbReference>
<dbReference type="GO" id="GO:0030170">
    <property type="term" value="F:pyridoxal phosphate binding"/>
    <property type="evidence" value="ECO:0007669"/>
    <property type="project" value="UniProtKB-UniRule"/>
</dbReference>
<dbReference type="Gene3D" id="3.20.20.10">
    <property type="entry name" value="Alanine racemase"/>
    <property type="match status" value="1"/>
</dbReference>
<comment type="function">
    <text evidence="2">Pyridoxal 5'-phosphate (PLP)-binding protein, which is involved in PLP homeostasis.</text>
</comment>
<dbReference type="CDD" id="cd00635">
    <property type="entry name" value="PLPDE_III_YBL036c_like"/>
    <property type="match status" value="1"/>
</dbReference>
<evidence type="ECO:0000256" key="3">
    <source>
        <dbReference type="PIRSR" id="PIRSR004848-1"/>
    </source>
</evidence>
<comment type="similarity">
    <text evidence="2 4">Belongs to the pyridoxal phosphate-binding protein YggS/PROSC family.</text>
</comment>
<dbReference type="Pfam" id="PF01168">
    <property type="entry name" value="Ala_racemase_N"/>
    <property type="match status" value="1"/>
</dbReference>
<reference evidence="7" key="1">
    <citation type="submission" date="2016-12" db="EMBL/GenBank/DDBJ databases">
        <authorList>
            <person name="Varghese N."/>
            <person name="Submissions S."/>
        </authorList>
    </citation>
    <scope>NUCLEOTIDE SEQUENCE [LARGE SCALE GENOMIC DNA]</scope>
    <source>
        <strain evidence="7">DSM 13020</strain>
    </source>
</reference>
<evidence type="ECO:0000256" key="1">
    <source>
        <dbReference type="ARBA" id="ARBA00022898"/>
    </source>
</evidence>
<dbReference type="STRING" id="1121883.SAMN02745226_00866"/>
<evidence type="ECO:0000259" key="5">
    <source>
        <dbReference type="Pfam" id="PF01168"/>
    </source>
</evidence>
<evidence type="ECO:0000313" key="6">
    <source>
        <dbReference type="EMBL" id="SHN57273.1"/>
    </source>
</evidence>
<dbReference type="PROSITE" id="PS01211">
    <property type="entry name" value="UPF0001"/>
    <property type="match status" value="1"/>
</dbReference>
<dbReference type="InterPro" id="IPR011078">
    <property type="entry name" value="PyrdxlP_homeostasis"/>
</dbReference>
<comment type="cofactor">
    <cofactor evidence="3">
        <name>pyridoxal 5'-phosphate</name>
        <dbReference type="ChEBI" id="CHEBI:597326"/>
    </cofactor>
</comment>
<evidence type="ECO:0000256" key="4">
    <source>
        <dbReference type="RuleBase" id="RU004514"/>
    </source>
</evidence>
<sequence length="233" mass="26796">MNLEEQIRQNYSNIIENIKISAQKVGRSSEDIRIVAVTKTHPVDAIRAAIQAGLSVFGENYAQELREKAELLKGENIEWHFIGRIQTNKLKYIVPVATLIHSVYRIEEVREIDKIAKKLLKIQDILIEVNVSGEGTKGGLKPEEVFDFLNNIRHYENIRVKGLMTMAPYVDPEETRPYFKKLRELRNELLKEFSDISELSMGMTNDYWIAVEEGATILRIGTAIFGERKYKGE</sequence>
<dbReference type="AlphaFoldDB" id="A0A1M7SFN3"/>
<dbReference type="PANTHER" id="PTHR10146:SF14">
    <property type="entry name" value="PYRIDOXAL PHOSPHATE HOMEOSTASIS PROTEIN"/>
    <property type="match status" value="1"/>
</dbReference>
<dbReference type="NCBIfam" id="TIGR00044">
    <property type="entry name" value="YggS family pyridoxal phosphate-dependent enzyme"/>
    <property type="match status" value="1"/>
</dbReference>
<dbReference type="PANTHER" id="PTHR10146">
    <property type="entry name" value="PROLINE SYNTHETASE CO-TRANSCRIBED BACTERIAL HOMOLOG PROTEIN"/>
    <property type="match status" value="1"/>
</dbReference>
<evidence type="ECO:0000313" key="7">
    <source>
        <dbReference type="Proteomes" id="UP000184207"/>
    </source>
</evidence>
<keyword evidence="1 2" id="KW-0663">Pyridoxal phosphate</keyword>
<evidence type="ECO:0000256" key="2">
    <source>
        <dbReference type="HAMAP-Rule" id="MF_02087"/>
    </source>
</evidence>
<dbReference type="Proteomes" id="UP000184207">
    <property type="component" value="Unassembled WGS sequence"/>
</dbReference>
<dbReference type="InterPro" id="IPR029066">
    <property type="entry name" value="PLP-binding_barrel"/>
</dbReference>
<protein>
    <recommendedName>
        <fullName evidence="2">Pyridoxal phosphate homeostasis protein</fullName>
        <shortName evidence="2">PLP homeostasis protein</shortName>
    </recommendedName>
</protein>
<organism evidence="6 7">
    <name type="scientific">Fervidobacterium gondwanense DSM 13020</name>
    <dbReference type="NCBI Taxonomy" id="1121883"/>
    <lineage>
        <taxon>Bacteria</taxon>
        <taxon>Thermotogati</taxon>
        <taxon>Thermotogota</taxon>
        <taxon>Thermotogae</taxon>
        <taxon>Thermotogales</taxon>
        <taxon>Fervidobacteriaceae</taxon>
        <taxon>Fervidobacterium</taxon>
    </lineage>
</organism>